<dbReference type="InterPro" id="IPR038389">
    <property type="entry name" value="PSMG2_sf"/>
</dbReference>
<accession>F8AN96</accession>
<dbReference type="Pfam" id="PF09754">
    <property type="entry name" value="PAC2"/>
    <property type="match status" value="1"/>
</dbReference>
<evidence type="ECO:0008006" key="4">
    <source>
        <dbReference type="Google" id="ProtNLM"/>
    </source>
</evidence>
<dbReference type="InterPro" id="IPR019151">
    <property type="entry name" value="Proteasome_assmbl_chaperone_2"/>
</dbReference>
<dbReference type="eggNOG" id="arCOG00348">
    <property type="taxonomic scope" value="Archaea"/>
</dbReference>
<reference evidence="2" key="1">
    <citation type="submission" date="2011-05" db="EMBL/GenBank/DDBJ databases">
        <title>Complete sequence of chromosome of Methanothermococcus okinawensis IH1.</title>
        <authorList>
            <consortium name="US DOE Joint Genome Institute"/>
            <person name="Lucas S."/>
            <person name="Han J."/>
            <person name="Lapidus A."/>
            <person name="Cheng J.-F."/>
            <person name="Goodwin L."/>
            <person name="Pitluck S."/>
            <person name="Peters L."/>
            <person name="Mikhailova N."/>
            <person name="Held B."/>
            <person name="Han C."/>
            <person name="Tapia R."/>
            <person name="Land M."/>
            <person name="Hauser L."/>
            <person name="Kyrpides N."/>
            <person name="Ivanova N."/>
            <person name="Pagani I."/>
            <person name="Sieprawska-Lupa M."/>
            <person name="Takai K."/>
            <person name="Miyazaki J."/>
            <person name="Whitman W."/>
            <person name="Woyke T."/>
        </authorList>
    </citation>
    <scope>NUCLEOTIDE SEQUENCE [LARGE SCALE GENOMIC DNA]</scope>
    <source>
        <strain evidence="2">IH1</strain>
    </source>
</reference>
<gene>
    <name evidence="2" type="ordered locus">Metok_0161</name>
</gene>
<dbReference type="Proteomes" id="UP000009296">
    <property type="component" value="Chromosome"/>
</dbReference>
<keyword evidence="3" id="KW-1185">Reference proteome</keyword>
<evidence type="ECO:0000256" key="1">
    <source>
        <dbReference type="SAM" id="Coils"/>
    </source>
</evidence>
<evidence type="ECO:0000313" key="3">
    <source>
        <dbReference type="Proteomes" id="UP000009296"/>
    </source>
</evidence>
<evidence type="ECO:0000313" key="2">
    <source>
        <dbReference type="EMBL" id="AEH06155.1"/>
    </source>
</evidence>
<dbReference type="SUPFAM" id="SSF159659">
    <property type="entry name" value="Cgl1923-like"/>
    <property type="match status" value="1"/>
</dbReference>
<dbReference type="KEGG" id="mok:Metok_0161"/>
<dbReference type="STRING" id="647113.Metok_0161"/>
<protein>
    <recommendedName>
        <fullName evidence="4">Proteasome assembly chaperone family protein</fullName>
    </recommendedName>
</protein>
<feature type="coiled-coil region" evidence="1">
    <location>
        <begin position="219"/>
        <end position="249"/>
    </location>
</feature>
<dbReference type="AlphaFoldDB" id="F8AN96"/>
<keyword evidence="1" id="KW-0175">Coiled coil</keyword>
<dbReference type="PANTHER" id="PTHR35610">
    <property type="entry name" value="3-ISOPROPYLMALATE DEHYDRATASE-RELATED"/>
    <property type="match status" value="1"/>
</dbReference>
<organism evidence="2 3">
    <name type="scientific">Methanothermococcus okinawensis (strain DSM 14208 / JCM 11175 / IH1)</name>
    <dbReference type="NCBI Taxonomy" id="647113"/>
    <lineage>
        <taxon>Archaea</taxon>
        <taxon>Methanobacteriati</taxon>
        <taxon>Methanobacteriota</taxon>
        <taxon>Methanomada group</taxon>
        <taxon>Methanococci</taxon>
        <taxon>Methanococcales</taxon>
        <taxon>Methanococcaceae</taxon>
        <taxon>Methanothermococcus</taxon>
    </lineage>
</organism>
<dbReference type="HOGENOM" id="CLU_075000_1_0_2"/>
<dbReference type="NCBIfam" id="TIGR00162">
    <property type="entry name" value="proteasome assembly chaperone family protein"/>
    <property type="match status" value="1"/>
</dbReference>
<dbReference type="InterPro" id="IPR004426">
    <property type="entry name" value="MJ1210-like"/>
</dbReference>
<name>F8AN96_METOI</name>
<dbReference type="EMBL" id="CP002792">
    <property type="protein sequence ID" value="AEH06155.1"/>
    <property type="molecule type" value="Genomic_DNA"/>
</dbReference>
<proteinExistence type="predicted"/>
<dbReference type="PANTHER" id="PTHR35610:SF7">
    <property type="entry name" value="3-ISOPROPYLMALATE DEHYDRATASE"/>
    <property type="match status" value="1"/>
</dbReference>
<dbReference type="Gene3D" id="3.40.50.10900">
    <property type="entry name" value="PAC-like subunit"/>
    <property type="match status" value="1"/>
</dbReference>
<sequence length="261" mass="29198">MIWRDYGKNYRKKIKDIEPLKDAVLIEGLPGIGHVGRIAAEHLIHEFNGEKILEIYCDDFPPQVLVNNDGTVDFMNNEVYIIKEPVSMVVVLGNTQALSPAGQYQLSQKIVEIGIKYGAKITYTLGGFGIGQIKEEMPKVYVASTSKELADKISELGAEFRQDGGSIIGAAGLMLTFSKLNGIEGVCLMGETPGYLVDPKSARRVLEILSKFIGFEISMKELEDRAKEMEKFLEKIKKFEEEAMQQQQRAPTNEEDLRYIG</sequence>